<gene>
    <name evidence="1" type="ORF">AMTR_s00095p00072860</name>
</gene>
<organism evidence="1 2">
    <name type="scientific">Amborella trichopoda</name>
    <dbReference type="NCBI Taxonomy" id="13333"/>
    <lineage>
        <taxon>Eukaryota</taxon>
        <taxon>Viridiplantae</taxon>
        <taxon>Streptophyta</taxon>
        <taxon>Embryophyta</taxon>
        <taxon>Tracheophyta</taxon>
        <taxon>Spermatophyta</taxon>
        <taxon>Magnoliopsida</taxon>
        <taxon>Amborellales</taxon>
        <taxon>Amborellaceae</taxon>
        <taxon>Amborella</taxon>
    </lineage>
</organism>
<proteinExistence type="predicted"/>
<dbReference type="Gramene" id="ERM98139">
    <property type="protein sequence ID" value="ERM98139"/>
    <property type="gene ID" value="AMTR_s00095p00072860"/>
</dbReference>
<sequence>MRVVNAEVAQWQSIALPRQRLRVRSPFSAVLAYCVRARAYAAIVVARLRAFSFADLQEVVVGRRSNNKAAKPTVSSYRVRS</sequence>
<dbReference type="Proteomes" id="UP000017836">
    <property type="component" value="Unassembled WGS sequence"/>
</dbReference>
<reference evidence="2" key="1">
    <citation type="journal article" date="2013" name="Science">
        <title>The Amborella genome and the evolution of flowering plants.</title>
        <authorList>
            <consortium name="Amborella Genome Project"/>
        </authorList>
    </citation>
    <scope>NUCLEOTIDE SEQUENCE [LARGE SCALE GENOMIC DNA]</scope>
</reference>
<evidence type="ECO:0000313" key="1">
    <source>
        <dbReference type="EMBL" id="ERM98139.1"/>
    </source>
</evidence>
<evidence type="ECO:0000313" key="2">
    <source>
        <dbReference type="Proteomes" id="UP000017836"/>
    </source>
</evidence>
<keyword evidence="2" id="KW-1185">Reference proteome</keyword>
<protein>
    <submittedName>
        <fullName evidence="1">Uncharacterized protein</fullName>
    </submittedName>
</protein>
<dbReference type="HOGENOM" id="CLU_2577082_0_0_1"/>
<accession>W1NU20</accession>
<dbReference type="EMBL" id="KI395483">
    <property type="protein sequence ID" value="ERM98139.1"/>
    <property type="molecule type" value="Genomic_DNA"/>
</dbReference>
<dbReference type="AlphaFoldDB" id="W1NU20"/>
<name>W1NU20_AMBTC</name>